<dbReference type="InterPro" id="IPR051675">
    <property type="entry name" value="Endo/Exo/Phosphatase_dom_1"/>
</dbReference>
<dbReference type="PANTHER" id="PTHR21180">
    <property type="entry name" value="ENDONUCLEASE/EXONUCLEASE/PHOSPHATASE FAMILY DOMAIN-CONTAINING PROTEIN 1"/>
    <property type="match status" value="1"/>
</dbReference>
<dbReference type="GO" id="GO:0003677">
    <property type="term" value="F:DNA binding"/>
    <property type="evidence" value="ECO:0007669"/>
    <property type="project" value="InterPro"/>
</dbReference>
<evidence type="ECO:0000256" key="1">
    <source>
        <dbReference type="SAM" id="SignalP"/>
    </source>
</evidence>
<feature type="signal peptide" evidence="1">
    <location>
        <begin position="1"/>
        <end position="23"/>
    </location>
</feature>
<dbReference type="Proteomes" id="UP000250744">
    <property type="component" value="Unassembled WGS sequence"/>
</dbReference>
<accession>A0A364NLI7</accession>
<dbReference type="PANTHER" id="PTHR21180:SF32">
    <property type="entry name" value="ENDONUCLEASE_EXONUCLEASE_PHOSPHATASE FAMILY DOMAIN-CONTAINING PROTEIN 1"/>
    <property type="match status" value="1"/>
</dbReference>
<dbReference type="NCBIfam" id="TIGR00426">
    <property type="entry name" value="competence protein ComEA helix-hairpin-helix repeat region"/>
    <property type="match status" value="1"/>
</dbReference>
<sequence>MKKFRLLSCALLATSLFASLSFASEKINLNTASASELANALQGIGVARAELIVEYRDAKGPFVSVEELTEVSGIGPATLERNRAILTVTDEGSQE</sequence>
<dbReference type="EMBL" id="QKRX01000007">
    <property type="protein sequence ID" value="RAU17860.1"/>
    <property type="molecule type" value="Genomic_DNA"/>
</dbReference>
<dbReference type="InterPro" id="IPR003583">
    <property type="entry name" value="Hlx-hairpin-Hlx_DNA-bd_motif"/>
</dbReference>
<keyword evidence="4" id="KW-1185">Reference proteome</keyword>
<reference evidence="3 4" key="1">
    <citation type="submission" date="2018-06" db="EMBL/GenBank/DDBJ databases">
        <title>Nitrincola tibetense sp. nov., isolated from Lake XuguoCo on Tibetan Plateau.</title>
        <authorList>
            <person name="Xing P."/>
        </authorList>
    </citation>
    <scope>NUCLEOTIDE SEQUENCE [LARGE SCALE GENOMIC DNA]</scope>
    <source>
        <strain evidence="4">xg18</strain>
    </source>
</reference>
<name>A0A364NLI7_9GAMM</name>
<organism evidence="3 4">
    <name type="scientific">Nitrincola tibetensis</name>
    <dbReference type="NCBI Taxonomy" id="2219697"/>
    <lineage>
        <taxon>Bacteria</taxon>
        <taxon>Pseudomonadati</taxon>
        <taxon>Pseudomonadota</taxon>
        <taxon>Gammaproteobacteria</taxon>
        <taxon>Oceanospirillales</taxon>
        <taxon>Oceanospirillaceae</taxon>
        <taxon>Nitrincola</taxon>
    </lineage>
</organism>
<dbReference type="InterPro" id="IPR010994">
    <property type="entry name" value="RuvA_2-like"/>
</dbReference>
<evidence type="ECO:0000313" key="3">
    <source>
        <dbReference type="EMBL" id="RAU17860.1"/>
    </source>
</evidence>
<evidence type="ECO:0000259" key="2">
    <source>
        <dbReference type="SMART" id="SM00278"/>
    </source>
</evidence>
<dbReference type="Pfam" id="PF12836">
    <property type="entry name" value="HHH_3"/>
    <property type="match status" value="1"/>
</dbReference>
<keyword evidence="1" id="KW-0732">Signal</keyword>
<dbReference type="InterPro" id="IPR004509">
    <property type="entry name" value="Competence_ComEA_HhH"/>
</dbReference>
<feature type="domain" description="Helix-hairpin-helix DNA-binding motif class 1" evidence="2">
    <location>
        <begin position="66"/>
        <end position="85"/>
    </location>
</feature>
<dbReference type="AlphaFoldDB" id="A0A364NLI7"/>
<dbReference type="OrthoDB" id="7510573at2"/>
<feature type="domain" description="Helix-hairpin-helix DNA-binding motif class 1" evidence="2">
    <location>
        <begin position="36"/>
        <end position="55"/>
    </location>
</feature>
<dbReference type="GO" id="GO:0015628">
    <property type="term" value="P:protein secretion by the type II secretion system"/>
    <property type="evidence" value="ECO:0007669"/>
    <property type="project" value="TreeGrafter"/>
</dbReference>
<gene>
    <name evidence="3" type="ORF">DN062_10850</name>
</gene>
<dbReference type="GO" id="GO:0006281">
    <property type="term" value="P:DNA repair"/>
    <property type="evidence" value="ECO:0007669"/>
    <property type="project" value="InterPro"/>
</dbReference>
<dbReference type="SUPFAM" id="SSF47781">
    <property type="entry name" value="RuvA domain 2-like"/>
    <property type="match status" value="1"/>
</dbReference>
<feature type="chain" id="PRO_5017032537" evidence="1">
    <location>
        <begin position="24"/>
        <end position="95"/>
    </location>
</feature>
<dbReference type="Gene3D" id="1.10.150.280">
    <property type="entry name" value="AF1531-like domain"/>
    <property type="match status" value="1"/>
</dbReference>
<comment type="caution">
    <text evidence="3">The sequence shown here is derived from an EMBL/GenBank/DDBJ whole genome shotgun (WGS) entry which is preliminary data.</text>
</comment>
<proteinExistence type="predicted"/>
<dbReference type="SMART" id="SM00278">
    <property type="entry name" value="HhH1"/>
    <property type="match status" value="2"/>
</dbReference>
<evidence type="ECO:0000313" key="4">
    <source>
        <dbReference type="Proteomes" id="UP000250744"/>
    </source>
</evidence>
<protein>
    <submittedName>
        <fullName evidence="3">Competence protein ComEA</fullName>
    </submittedName>
</protein>
<dbReference type="RefSeq" id="WP_112159350.1">
    <property type="nucleotide sequence ID" value="NZ_QKRX01000007.1"/>
</dbReference>
<dbReference type="GO" id="GO:0015627">
    <property type="term" value="C:type II protein secretion system complex"/>
    <property type="evidence" value="ECO:0007669"/>
    <property type="project" value="TreeGrafter"/>
</dbReference>